<gene>
    <name evidence="1" type="ORF">N8T08_002867</name>
</gene>
<dbReference type="EMBL" id="JAOPJF010000017">
    <property type="protein sequence ID" value="KAK1146441.1"/>
    <property type="molecule type" value="Genomic_DNA"/>
</dbReference>
<evidence type="ECO:0000313" key="1">
    <source>
        <dbReference type="EMBL" id="KAK1146441.1"/>
    </source>
</evidence>
<keyword evidence="2" id="KW-1185">Reference proteome</keyword>
<organism evidence="1 2">
    <name type="scientific">Aspergillus melleus</name>
    <dbReference type="NCBI Taxonomy" id="138277"/>
    <lineage>
        <taxon>Eukaryota</taxon>
        <taxon>Fungi</taxon>
        <taxon>Dikarya</taxon>
        <taxon>Ascomycota</taxon>
        <taxon>Pezizomycotina</taxon>
        <taxon>Eurotiomycetes</taxon>
        <taxon>Eurotiomycetidae</taxon>
        <taxon>Eurotiales</taxon>
        <taxon>Aspergillaceae</taxon>
        <taxon>Aspergillus</taxon>
        <taxon>Aspergillus subgen. Circumdati</taxon>
    </lineage>
</organism>
<name>A0ACC3B7X0_9EURO</name>
<comment type="caution">
    <text evidence="1">The sequence shown here is derived from an EMBL/GenBank/DDBJ whole genome shotgun (WGS) entry which is preliminary data.</text>
</comment>
<protein>
    <submittedName>
        <fullName evidence="1">Uncharacterized protein</fullName>
    </submittedName>
</protein>
<evidence type="ECO:0000313" key="2">
    <source>
        <dbReference type="Proteomes" id="UP001177260"/>
    </source>
</evidence>
<accession>A0ACC3B7X0</accession>
<sequence>MAAKRSRDTDANAETRNNTEAPVKKRKGFSVGPANLPDGTYRRKTQKIKSDLIQKAKVKKAYAKVKAEEELANAQRKPTYAIADAGAETQKEHGDEKSPEPESAGLELHPDRLAMLNEPAPEPSPKPERSQNRDAQGRRQRKPKRSAFTREMEAAEKRRQEAEKRRQDREFRQKNREDMSRARRPDQFGKRRLGRESKVLLDRVQRMVGQT</sequence>
<proteinExistence type="predicted"/>
<reference evidence="1 2" key="1">
    <citation type="journal article" date="2023" name="ACS Omega">
        <title>Identification of the Neoaspergillic Acid Biosynthesis Gene Cluster by Establishing an In Vitro CRISPR-Ribonucleoprotein Genetic System in Aspergillus melleus.</title>
        <authorList>
            <person name="Yuan B."/>
            <person name="Grau M.F."/>
            <person name="Murata R.M."/>
            <person name="Torok T."/>
            <person name="Venkateswaran K."/>
            <person name="Stajich J.E."/>
            <person name="Wang C.C.C."/>
        </authorList>
    </citation>
    <scope>NUCLEOTIDE SEQUENCE [LARGE SCALE GENOMIC DNA]</scope>
    <source>
        <strain evidence="1 2">IMV 1140</strain>
    </source>
</reference>
<dbReference type="Proteomes" id="UP001177260">
    <property type="component" value="Unassembled WGS sequence"/>
</dbReference>